<name>A0A8C3PRU7_9CHAR</name>
<dbReference type="AlphaFoldDB" id="A0A8C3PRU7"/>
<proteinExistence type="predicted"/>
<protein>
    <submittedName>
        <fullName evidence="1">Uncharacterized protein</fullName>
    </submittedName>
</protein>
<dbReference type="Ensembl" id="ENSCPGT00000025151.1">
    <property type="protein sequence ID" value="ENSCPGP00000023012.1"/>
    <property type="gene ID" value="ENSCPGG00000015951.1"/>
</dbReference>
<evidence type="ECO:0000313" key="2">
    <source>
        <dbReference type="Proteomes" id="UP000694419"/>
    </source>
</evidence>
<dbReference type="Proteomes" id="UP000694419">
    <property type="component" value="Unplaced"/>
</dbReference>
<reference evidence="1" key="1">
    <citation type="submission" date="2025-08" db="UniProtKB">
        <authorList>
            <consortium name="Ensembl"/>
        </authorList>
    </citation>
    <scope>IDENTIFICATION</scope>
</reference>
<keyword evidence="2" id="KW-1185">Reference proteome</keyword>
<reference evidence="1" key="2">
    <citation type="submission" date="2025-09" db="UniProtKB">
        <authorList>
            <consortium name="Ensembl"/>
        </authorList>
    </citation>
    <scope>IDENTIFICATION</scope>
</reference>
<accession>A0A8C3PRU7</accession>
<evidence type="ECO:0000313" key="1">
    <source>
        <dbReference type="Ensembl" id="ENSCPGP00000023012.1"/>
    </source>
</evidence>
<organism evidence="1 2">
    <name type="scientific">Calidris pygmaea</name>
    <name type="common">Spoon-billed sandpiper</name>
    <dbReference type="NCBI Taxonomy" id="425635"/>
    <lineage>
        <taxon>Eukaryota</taxon>
        <taxon>Metazoa</taxon>
        <taxon>Chordata</taxon>
        <taxon>Craniata</taxon>
        <taxon>Vertebrata</taxon>
        <taxon>Euteleostomi</taxon>
        <taxon>Archelosauria</taxon>
        <taxon>Archosauria</taxon>
        <taxon>Dinosauria</taxon>
        <taxon>Saurischia</taxon>
        <taxon>Theropoda</taxon>
        <taxon>Coelurosauria</taxon>
        <taxon>Aves</taxon>
        <taxon>Neognathae</taxon>
        <taxon>Neoaves</taxon>
        <taxon>Charadriiformes</taxon>
        <taxon>Scolopacidae</taxon>
        <taxon>Calidris</taxon>
    </lineage>
</organism>
<sequence>FPGSHFCGVQLVSALLLSCSKKNWGKMKVKPTALLCSGYSLD</sequence>